<gene>
    <name evidence="1" type="ORF">GCM10009006_18830</name>
</gene>
<sequence>MQPEGCVWQIGGGQYTPRPLRSTKRLPAAPYHDACMPSYEYKALDVDTGMFGGSSVPVDELNDLGADGWEVVAPITENSGQTAGLLLQRER</sequence>
<proteinExistence type="predicted"/>
<comment type="caution">
    <text evidence="1">The sequence shown here is derived from an EMBL/GenBank/DDBJ whole genome shotgun (WGS) entry which is preliminary data.</text>
</comment>
<evidence type="ECO:0000313" key="2">
    <source>
        <dbReference type="Proteomes" id="UP000656367"/>
    </source>
</evidence>
<evidence type="ECO:0000313" key="1">
    <source>
        <dbReference type="EMBL" id="GGM37872.1"/>
    </source>
</evidence>
<dbReference type="AlphaFoldDB" id="A0A830FM46"/>
<evidence type="ECO:0008006" key="3">
    <source>
        <dbReference type="Google" id="ProtNLM"/>
    </source>
</evidence>
<reference evidence="1" key="2">
    <citation type="submission" date="2020-09" db="EMBL/GenBank/DDBJ databases">
        <authorList>
            <person name="Sun Q."/>
            <person name="Ohkuma M."/>
        </authorList>
    </citation>
    <scope>NUCLEOTIDE SEQUENCE</scope>
    <source>
        <strain evidence="1">JCM 15759</strain>
    </source>
</reference>
<dbReference type="Pfam" id="PF13783">
    <property type="entry name" value="DUF4177"/>
    <property type="match status" value="1"/>
</dbReference>
<accession>A0A830FM46</accession>
<organism evidence="1 2">
    <name type="scientific">Haloarcula argentinensis</name>
    <dbReference type="NCBI Taxonomy" id="43776"/>
    <lineage>
        <taxon>Archaea</taxon>
        <taxon>Methanobacteriati</taxon>
        <taxon>Methanobacteriota</taxon>
        <taxon>Stenosarchaea group</taxon>
        <taxon>Halobacteria</taxon>
        <taxon>Halobacteriales</taxon>
        <taxon>Haloarculaceae</taxon>
        <taxon>Haloarcula</taxon>
    </lineage>
</organism>
<dbReference type="EMBL" id="BMON01000002">
    <property type="protein sequence ID" value="GGM37872.1"/>
    <property type="molecule type" value="Genomic_DNA"/>
</dbReference>
<protein>
    <recommendedName>
        <fullName evidence="3">DUF4177 domain-containing protein</fullName>
    </recommendedName>
</protein>
<dbReference type="Proteomes" id="UP000656367">
    <property type="component" value="Unassembled WGS sequence"/>
</dbReference>
<reference evidence="1" key="1">
    <citation type="journal article" date="2014" name="Int. J. Syst. Evol. Microbiol.">
        <title>Complete genome sequence of Corynebacterium casei LMG S-19264T (=DSM 44701T), isolated from a smear-ripened cheese.</title>
        <authorList>
            <consortium name="US DOE Joint Genome Institute (JGI-PGF)"/>
            <person name="Walter F."/>
            <person name="Albersmeier A."/>
            <person name="Kalinowski J."/>
            <person name="Ruckert C."/>
        </authorList>
    </citation>
    <scope>NUCLEOTIDE SEQUENCE</scope>
    <source>
        <strain evidence="1">JCM 15759</strain>
    </source>
</reference>
<name>A0A830FM46_HALAR</name>
<dbReference type="InterPro" id="IPR025234">
    <property type="entry name" value="YjzH-like"/>
</dbReference>